<organism evidence="4 5">
    <name type="scientific">Characodon lateralis</name>
    <dbReference type="NCBI Taxonomy" id="208331"/>
    <lineage>
        <taxon>Eukaryota</taxon>
        <taxon>Metazoa</taxon>
        <taxon>Chordata</taxon>
        <taxon>Craniata</taxon>
        <taxon>Vertebrata</taxon>
        <taxon>Euteleostomi</taxon>
        <taxon>Actinopterygii</taxon>
        <taxon>Neopterygii</taxon>
        <taxon>Teleostei</taxon>
        <taxon>Neoteleostei</taxon>
        <taxon>Acanthomorphata</taxon>
        <taxon>Ovalentaria</taxon>
        <taxon>Atherinomorphae</taxon>
        <taxon>Cyprinodontiformes</taxon>
        <taxon>Goodeidae</taxon>
        <taxon>Characodon</taxon>
    </lineage>
</organism>
<evidence type="ECO:0000313" key="5">
    <source>
        <dbReference type="Proteomes" id="UP001352852"/>
    </source>
</evidence>
<evidence type="ECO:0000259" key="3">
    <source>
        <dbReference type="PROSITE" id="PS51644"/>
    </source>
</evidence>
<evidence type="ECO:0000256" key="2">
    <source>
        <dbReference type="SAM" id="MobiDB-lite"/>
    </source>
</evidence>
<name>A0ABU7EWW2_9TELE</name>
<keyword evidence="5" id="KW-1185">Reference proteome</keyword>
<evidence type="ECO:0000256" key="1">
    <source>
        <dbReference type="ARBA" id="ARBA00022782"/>
    </source>
</evidence>
<feature type="non-terminal residue" evidence="4">
    <location>
        <position position="1"/>
    </location>
</feature>
<proteinExistence type="predicted"/>
<evidence type="ECO:0000313" key="4">
    <source>
        <dbReference type="EMBL" id="MED6291589.1"/>
    </source>
</evidence>
<feature type="region of interest" description="Disordered" evidence="2">
    <location>
        <begin position="13"/>
        <end position="33"/>
    </location>
</feature>
<sequence>ATNQVAERRVFPDRLPAWQSHGTPSPGRPQLSPVAVTPLTASFVLSKMAEVELTKRTLQAIVKANRGGVSLSRLQSECKELTGEQIPHKQLDALLANTSSVRMERRGSGEMVYFSSGAMEEAHTAKVVARQRSSKKTGRHYMVNTQMRVKPAVPLVLNGEILPTKLVYT</sequence>
<dbReference type="InterPro" id="IPR025605">
    <property type="entry name" value="OST-HTH/LOTUS_dom"/>
</dbReference>
<dbReference type="PROSITE" id="PS51644">
    <property type="entry name" value="HTH_OST"/>
    <property type="match status" value="1"/>
</dbReference>
<accession>A0ABU7EWW2</accession>
<keyword evidence="1" id="KW-0221">Differentiation</keyword>
<dbReference type="InterPro" id="IPR041966">
    <property type="entry name" value="LOTUS-like"/>
</dbReference>
<dbReference type="EMBL" id="JAHUTJ010068446">
    <property type="protein sequence ID" value="MED6291589.1"/>
    <property type="molecule type" value="Genomic_DNA"/>
</dbReference>
<dbReference type="Gene3D" id="3.30.420.610">
    <property type="entry name" value="LOTUS domain-like"/>
    <property type="match status" value="1"/>
</dbReference>
<protein>
    <recommendedName>
        <fullName evidence="3">HTH OST-type domain-containing protein</fullName>
    </recommendedName>
</protein>
<reference evidence="4 5" key="1">
    <citation type="submission" date="2021-06" db="EMBL/GenBank/DDBJ databases">
        <authorList>
            <person name="Palmer J.M."/>
        </authorList>
    </citation>
    <scope>NUCLEOTIDE SEQUENCE [LARGE SCALE GENOMIC DNA]</scope>
    <source>
        <strain evidence="4 5">CL_MEX2019</strain>
        <tissue evidence="4">Muscle</tissue>
    </source>
</reference>
<comment type="caution">
    <text evidence="4">The sequence shown here is derived from an EMBL/GenBank/DDBJ whole genome shotgun (WGS) entry which is preliminary data.</text>
</comment>
<feature type="domain" description="HTH OST-type" evidence="3">
    <location>
        <begin position="50"/>
        <end position="117"/>
    </location>
</feature>
<dbReference type="Proteomes" id="UP001352852">
    <property type="component" value="Unassembled WGS sequence"/>
</dbReference>
<gene>
    <name evidence="4" type="ORF">CHARACLAT_025159</name>
</gene>